<reference evidence="1" key="1">
    <citation type="submission" date="2023-04" db="EMBL/GenBank/DDBJ databases">
        <title>A chromosome-level genome assembly of the parasitoid wasp Eretmocerus hayati.</title>
        <authorList>
            <person name="Zhong Y."/>
            <person name="Liu S."/>
            <person name="Liu Y."/>
        </authorList>
    </citation>
    <scope>NUCLEOTIDE SEQUENCE</scope>
    <source>
        <strain evidence="1">ZJU_SS_LIU_2023</strain>
    </source>
</reference>
<keyword evidence="2" id="KW-1185">Reference proteome</keyword>
<evidence type="ECO:0000313" key="2">
    <source>
        <dbReference type="Proteomes" id="UP001239111"/>
    </source>
</evidence>
<proteinExistence type="predicted"/>
<dbReference type="Proteomes" id="UP001239111">
    <property type="component" value="Chromosome 3"/>
</dbReference>
<accession>A0ACC2NT22</accession>
<gene>
    <name evidence="1" type="ORF">QAD02_005484</name>
</gene>
<sequence length="605" mass="67773">MAPNVVNTGNSILDEKINEWFCWNQDQEAAKEIKSLIDKGDGKTLTNLFLKRLEFGTAGLRGRMGPGYNQMNDLVIIQTGQGLLKYLLKTIPDLENKGIILGYDGRYNSKRFAELTAAIFLNKKVKVYMYSQICPTPFIPYGVLKYQCAAGVMVTASHNPKEDNGYKVYWENGCQIISPHDKGIQNSILESLEPLQSSWDTSTIYNSPLFKDPLDEVMKSYFSEVKDNVLYPEVTSNTPLKFVYTPVHGVGYNYMTEAFKIASFKPFIVVEEQKDADPEFSTVKFPNPEEPSALELSIKTADKSGSTIILANDPDADRLACAIKTKDNKWHIFSGNELGALLGWWMLHAFRVRFPDADVSDAYMLASTVSSKILASMAKREGFQFEETLTGFKWMGNRSSELIKSGKKVLFAYEEAIGFMCGSSVLDKDGVSAGICVAEMAAYLDTMGLTLLDKLTEIYSQYGHHISDNSYWVCHEPETIKSIFNRLRNFDGNENSYPTDVLGGKYPITSIRDLTTGYDNTKPGNRAVLPVSKSSQMITFTFKNGLVTTIRSSGTEPKIKYYNELCASPDQKDLNELHRILKEMVSAIVEEFLQPEANKLIPRGS</sequence>
<organism evidence="1 2">
    <name type="scientific">Eretmocerus hayati</name>
    <dbReference type="NCBI Taxonomy" id="131215"/>
    <lineage>
        <taxon>Eukaryota</taxon>
        <taxon>Metazoa</taxon>
        <taxon>Ecdysozoa</taxon>
        <taxon>Arthropoda</taxon>
        <taxon>Hexapoda</taxon>
        <taxon>Insecta</taxon>
        <taxon>Pterygota</taxon>
        <taxon>Neoptera</taxon>
        <taxon>Endopterygota</taxon>
        <taxon>Hymenoptera</taxon>
        <taxon>Apocrita</taxon>
        <taxon>Proctotrupomorpha</taxon>
        <taxon>Chalcidoidea</taxon>
        <taxon>Aphelinidae</taxon>
        <taxon>Aphelininae</taxon>
        <taxon>Eretmocerus</taxon>
    </lineage>
</organism>
<dbReference type="EMBL" id="CM056743">
    <property type="protein sequence ID" value="KAJ8674222.1"/>
    <property type="molecule type" value="Genomic_DNA"/>
</dbReference>
<protein>
    <submittedName>
        <fullName evidence="1">Uncharacterized protein</fullName>
    </submittedName>
</protein>
<evidence type="ECO:0000313" key="1">
    <source>
        <dbReference type="EMBL" id="KAJ8674222.1"/>
    </source>
</evidence>
<name>A0ACC2NT22_9HYME</name>
<comment type="caution">
    <text evidence="1">The sequence shown here is derived from an EMBL/GenBank/DDBJ whole genome shotgun (WGS) entry which is preliminary data.</text>
</comment>